<comment type="function">
    <text evidence="10 11">Phosphorylation of dTMP to form dTDP in both de novo and salvage pathways of dTTP synthesis.</text>
</comment>
<feature type="binding site" evidence="11">
    <location>
        <begin position="10"/>
        <end position="17"/>
    </location>
    <ligand>
        <name>ATP</name>
        <dbReference type="ChEBI" id="CHEBI:30616"/>
    </ligand>
</feature>
<dbReference type="FunFam" id="3.40.50.300:FF:000225">
    <property type="entry name" value="Thymidylate kinase"/>
    <property type="match status" value="1"/>
</dbReference>
<evidence type="ECO:0000256" key="4">
    <source>
        <dbReference type="ARBA" id="ARBA00022679"/>
    </source>
</evidence>
<dbReference type="PANTHER" id="PTHR10344">
    <property type="entry name" value="THYMIDYLATE KINASE"/>
    <property type="match status" value="1"/>
</dbReference>
<reference evidence="13" key="1">
    <citation type="journal article" date="2020" name="mSystems">
        <title>Genome- and Community-Level Interaction Insights into Carbon Utilization and Element Cycling Functions of Hydrothermarchaeota in Hydrothermal Sediment.</title>
        <authorList>
            <person name="Zhou Z."/>
            <person name="Liu Y."/>
            <person name="Xu W."/>
            <person name="Pan J."/>
            <person name="Luo Z.H."/>
            <person name="Li M."/>
        </authorList>
    </citation>
    <scope>NUCLEOTIDE SEQUENCE [LARGE SCALE GENOMIC DNA]</scope>
    <source>
        <strain evidence="13">SpSt-876</strain>
    </source>
</reference>
<dbReference type="InterPro" id="IPR027417">
    <property type="entry name" value="P-loop_NTPase"/>
</dbReference>
<keyword evidence="4 11" id="KW-0808">Transferase</keyword>
<dbReference type="GO" id="GO:0004798">
    <property type="term" value="F:dTMP kinase activity"/>
    <property type="evidence" value="ECO:0007669"/>
    <property type="project" value="UniProtKB-UniRule"/>
</dbReference>
<dbReference type="AlphaFoldDB" id="A0A7C6E9N4"/>
<dbReference type="EC" id="2.7.4.9" evidence="2 11"/>
<proteinExistence type="inferred from homology"/>
<keyword evidence="5 11" id="KW-0545">Nucleotide biosynthesis</keyword>
<dbReference type="InterPro" id="IPR018095">
    <property type="entry name" value="Thymidylate_kin_CS"/>
</dbReference>
<dbReference type="PROSITE" id="PS01331">
    <property type="entry name" value="THYMIDYLATE_KINASE"/>
    <property type="match status" value="1"/>
</dbReference>
<dbReference type="EMBL" id="DTLI01000014">
    <property type="protein sequence ID" value="HHS51295.1"/>
    <property type="molecule type" value="Genomic_DNA"/>
</dbReference>
<dbReference type="SUPFAM" id="SSF52540">
    <property type="entry name" value="P-loop containing nucleoside triphosphate hydrolases"/>
    <property type="match status" value="1"/>
</dbReference>
<comment type="similarity">
    <text evidence="1 11">Belongs to the thymidylate kinase family.</text>
</comment>
<accession>A0A7C6E9N4</accession>
<comment type="caution">
    <text evidence="13">The sequence shown here is derived from an EMBL/GenBank/DDBJ whole genome shotgun (WGS) entry which is preliminary data.</text>
</comment>
<keyword evidence="7 11" id="KW-0418">Kinase</keyword>
<evidence type="ECO:0000256" key="5">
    <source>
        <dbReference type="ARBA" id="ARBA00022727"/>
    </source>
</evidence>
<dbReference type="InterPro" id="IPR039430">
    <property type="entry name" value="Thymidylate_kin-like_dom"/>
</dbReference>
<sequence length="253" mass="28686">MRGVLIAFEGIEGSGKTTQAELLYNYLKAKAVPCLISREPGGTEIGDRIRTILLDPKNKTMHPKTELLLYLANRCQHTYEKIMPELKKGTVIITDRYSLSSLAYQGKGRDLSFKVVARLNKFATFDLKPDLVILLDVPVVVGLTRTQNKTLDRLEQEALNFHQKVREAYLQLARRAPKRIKVLDGTLSVEELQKKINKIVVDFLEKKGIINIEGSEDYEIEKKKNCNNIKSAGGSAGWWFFRDETLGTKGQYL</sequence>
<dbReference type="GO" id="GO:0006227">
    <property type="term" value="P:dUDP biosynthetic process"/>
    <property type="evidence" value="ECO:0007669"/>
    <property type="project" value="TreeGrafter"/>
</dbReference>
<dbReference type="CDD" id="cd01672">
    <property type="entry name" value="TMPK"/>
    <property type="match status" value="1"/>
</dbReference>
<evidence type="ECO:0000256" key="6">
    <source>
        <dbReference type="ARBA" id="ARBA00022741"/>
    </source>
</evidence>
<dbReference type="InterPro" id="IPR018094">
    <property type="entry name" value="Thymidylate_kinase"/>
</dbReference>
<dbReference type="GO" id="GO:0005524">
    <property type="term" value="F:ATP binding"/>
    <property type="evidence" value="ECO:0007669"/>
    <property type="project" value="UniProtKB-UniRule"/>
</dbReference>
<dbReference type="GO" id="GO:0006233">
    <property type="term" value="P:dTDP biosynthetic process"/>
    <property type="evidence" value="ECO:0007669"/>
    <property type="project" value="InterPro"/>
</dbReference>
<dbReference type="PANTHER" id="PTHR10344:SF4">
    <property type="entry name" value="UMP-CMP KINASE 2, MITOCHONDRIAL"/>
    <property type="match status" value="1"/>
</dbReference>
<dbReference type="NCBIfam" id="TIGR00041">
    <property type="entry name" value="DTMP_kinase"/>
    <property type="match status" value="1"/>
</dbReference>
<dbReference type="GO" id="GO:0006235">
    <property type="term" value="P:dTTP biosynthetic process"/>
    <property type="evidence" value="ECO:0007669"/>
    <property type="project" value="UniProtKB-UniRule"/>
</dbReference>
<evidence type="ECO:0000259" key="12">
    <source>
        <dbReference type="Pfam" id="PF02223"/>
    </source>
</evidence>
<name>A0A7C6E9N4_UNCW3</name>
<protein>
    <recommendedName>
        <fullName evidence="3 11">Thymidylate kinase</fullName>
        <ecNumber evidence="2 11">2.7.4.9</ecNumber>
    </recommendedName>
    <alternativeName>
        <fullName evidence="11">dTMP kinase</fullName>
    </alternativeName>
</protein>
<evidence type="ECO:0000256" key="7">
    <source>
        <dbReference type="ARBA" id="ARBA00022777"/>
    </source>
</evidence>
<organism evidence="13">
    <name type="scientific">candidate division WOR-3 bacterium</name>
    <dbReference type="NCBI Taxonomy" id="2052148"/>
    <lineage>
        <taxon>Bacteria</taxon>
        <taxon>Bacteria division WOR-3</taxon>
    </lineage>
</organism>
<keyword evidence="8 11" id="KW-0067">ATP-binding</keyword>
<keyword evidence="6 11" id="KW-0547">Nucleotide-binding</keyword>
<evidence type="ECO:0000313" key="13">
    <source>
        <dbReference type="EMBL" id="HHS51295.1"/>
    </source>
</evidence>
<evidence type="ECO:0000256" key="10">
    <source>
        <dbReference type="ARBA" id="ARBA00057735"/>
    </source>
</evidence>
<evidence type="ECO:0000256" key="9">
    <source>
        <dbReference type="ARBA" id="ARBA00048743"/>
    </source>
</evidence>
<gene>
    <name evidence="11" type="primary">tmk</name>
    <name evidence="13" type="ORF">ENW73_00305</name>
</gene>
<evidence type="ECO:0000256" key="8">
    <source>
        <dbReference type="ARBA" id="ARBA00022840"/>
    </source>
</evidence>
<dbReference type="Pfam" id="PF02223">
    <property type="entry name" value="Thymidylate_kin"/>
    <property type="match status" value="1"/>
</dbReference>
<dbReference type="Gene3D" id="3.40.50.300">
    <property type="entry name" value="P-loop containing nucleotide triphosphate hydrolases"/>
    <property type="match status" value="1"/>
</dbReference>
<dbReference type="GO" id="GO:0005829">
    <property type="term" value="C:cytosol"/>
    <property type="evidence" value="ECO:0007669"/>
    <property type="project" value="TreeGrafter"/>
</dbReference>
<evidence type="ECO:0000256" key="11">
    <source>
        <dbReference type="HAMAP-Rule" id="MF_00165"/>
    </source>
</evidence>
<feature type="domain" description="Thymidylate kinase-like" evidence="12">
    <location>
        <begin position="8"/>
        <end position="196"/>
    </location>
</feature>
<evidence type="ECO:0000256" key="3">
    <source>
        <dbReference type="ARBA" id="ARBA00017144"/>
    </source>
</evidence>
<dbReference type="HAMAP" id="MF_00165">
    <property type="entry name" value="Thymidylate_kinase"/>
    <property type="match status" value="1"/>
</dbReference>
<evidence type="ECO:0000256" key="2">
    <source>
        <dbReference type="ARBA" id="ARBA00012980"/>
    </source>
</evidence>
<comment type="catalytic activity">
    <reaction evidence="9 11">
        <text>dTMP + ATP = dTDP + ADP</text>
        <dbReference type="Rhea" id="RHEA:13517"/>
        <dbReference type="ChEBI" id="CHEBI:30616"/>
        <dbReference type="ChEBI" id="CHEBI:58369"/>
        <dbReference type="ChEBI" id="CHEBI:63528"/>
        <dbReference type="ChEBI" id="CHEBI:456216"/>
        <dbReference type="EC" id="2.7.4.9"/>
    </reaction>
</comment>
<evidence type="ECO:0000256" key="1">
    <source>
        <dbReference type="ARBA" id="ARBA00009776"/>
    </source>
</evidence>